<dbReference type="GO" id="GO:0030604">
    <property type="term" value="F:1-deoxy-D-xylulose-5-phosphate reductoisomerase activity"/>
    <property type="evidence" value="ECO:0007669"/>
    <property type="project" value="UniProtKB-UniRule"/>
</dbReference>
<dbReference type="SUPFAM" id="SSF51735">
    <property type="entry name" value="NAD(P)-binding Rossmann-fold domains"/>
    <property type="match status" value="1"/>
</dbReference>
<dbReference type="SUPFAM" id="SSF69055">
    <property type="entry name" value="1-deoxy-D-xylulose-5-phosphate reductoisomerase, C-terminal domain"/>
    <property type="match status" value="1"/>
</dbReference>
<accession>A0A9D1Z8B7</accession>
<dbReference type="Proteomes" id="UP000824135">
    <property type="component" value="Unassembled WGS sequence"/>
</dbReference>
<feature type="binding site" evidence="9">
    <location>
        <position position="120"/>
    </location>
    <ligand>
        <name>1-deoxy-D-xylulose 5-phosphate</name>
        <dbReference type="ChEBI" id="CHEBI:57792"/>
    </ligand>
</feature>
<name>A0A9D1Z8B7_9FIRM</name>
<keyword evidence="7 9" id="KW-0414">Isoprene biosynthesis</keyword>
<dbReference type="PIRSF" id="PIRSF006205">
    <property type="entry name" value="Dxp_reductismrs"/>
    <property type="match status" value="1"/>
</dbReference>
<feature type="binding site" evidence="9">
    <location>
        <position position="216"/>
    </location>
    <ligand>
        <name>1-deoxy-D-xylulose 5-phosphate</name>
        <dbReference type="ChEBI" id="CHEBI:57792"/>
    </ligand>
</feature>
<feature type="binding site" evidence="9">
    <location>
        <position position="212"/>
    </location>
    <ligand>
        <name>1-deoxy-D-xylulose 5-phosphate</name>
        <dbReference type="ChEBI" id="CHEBI:57792"/>
    </ligand>
</feature>
<dbReference type="InterPro" id="IPR013512">
    <property type="entry name" value="DXP_reductoisomerase_N"/>
</dbReference>
<dbReference type="HAMAP" id="MF_00183">
    <property type="entry name" value="DXP_reductoisom"/>
    <property type="match status" value="1"/>
</dbReference>
<evidence type="ECO:0000256" key="8">
    <source>
        <dbReference type="ARBA" id="ARBA00048543"/>
    </source>
</evidence>
<evidence type="ECO:0000259" key="12">
    <source>
        <dbReference type="Pfam" id="PF13288"/>
    </source>
</evidence>
<gene>
    <name evidence="9 13" type="primary">dxr</name>
    <name evidence="13" type="ORF">H9728_04695</name>
</gene>
<evidence type="ECO:0000256" key="5">
    <source>
        <dbReference type="ARBA" id="ARBA00023002"/>
    </source>
</evidence>
<feature type="binding site" evidence="9">
    <location>
        <position position="12"/>
    </location>
    <ligand>
        <name>NADPH</name>
        <dbReference type="ChEBI" id="CHEBI:57783"/>
    </ligand>
</feature>
<comment type="caution">
    <text evidence="13">The sequence shown here is derived from an EMBL/GenBank/DDBJ whole genome shotgun (WGS) entry which is preliminary data.</text>
</comment>
<evidence type="ECO:0000256" key="3">
    <source>
        <dbReference type="ARBA" id="ARBA00022723"/>
    </source>
</evidence>
<feature type="domain" description="1-deoxy-D-xylulose 5-phosphate reductoisomerase C-terminal" evidence="11">
    <location>
        <begin position="141"/>
        <end position="224"/>
    </location>
</feature>
<dbReference type="EC" id="1.1.1.267" evidence="9"/>
<dbReference type="PANTHER" id="PTHR30525:SF0">
    <property type="entry name" value="1-DEOXY-D-XYLULOSE 5-PHOSPHATE REDUCTOISOMERASE, CHLOROPLASTIC"/>
    <property type="match status" value="1"/>
</dbReference>
<dbReference type="EMBL" id="DXCO01000034">
    <property type="protein sequence ID" value="HIY78322.1"/>
    <property type="molecule type" value="Genomic_DNA"/>
</dbReference>
<feature type="binding site" evidence="9">
    <location>
        <position position="216"/>
    </location>
    <ligand>
        <name>Mn(2+)</name>
        <dbReference type="ChEBI" id="CHEBI:29035"/>
    </ligand>
</feature>
<dbReference type="InterPro" id="IPR003821">
    <property type="entry name" value="DXP_reductoisomerase"/>
</dbReference>
<feature type="binding site" evidence="9">
    <location>
        <position position="11"/>
    </location>
    <ligand>
        <name>NADPH</name>
        <dbReference type="ChEBI" id="CHEBI:57783"/>
    </ligand>
</feature>
<feature type="binding site" evidence="9">
    <location>
        <position position="121"/>
    </location>
    <ligand>
        <name>NADPH</name>
        <dbReference type="ChEBI" id="CHEBI:57783"/>
    </ligand>
</feature>
<dbReference type="GO" id="GO:0030145">
    <property type="term" value="F:manganese ion binding"/>
    <property type="evidence" value="ECO:0007669"/>
    <property type="project" value="TreeGrafter"/>
</dbReference>
<dbReference type="InterPro" id="IPR036291">
    <property type="entry name" value="NAD(P)-bd_dom_sf"/>
</dbReference>
<dbReference type="AlphaFoldDB" id="A0A9D1Z8B7"/>
<dbReference type="SUPFAM" id="SSF55347">
    <property type="entry name" value="Glyceraldehyde-3-phosphate dehydrogenase-like, C-terminal domain"/>
    <property type="match status" value="1"/>
</dbReference>
<evidence type="ECO:0000313" key="14">
    <source>
        <dbReference type="Proteomes" id="UP000824135"/>
    </source>
</evidence>
<feature type="binding site" evidence="9">
    <location>
        <position position="14"/>
    </location>
    <ligand>
        <name>NADPH</name>
        <dbReference type="ChEBI" id="CHEBI:57783"/>
    </ligand>
</feature>
<keyword evidence="4 9" id="KW-0521">NADP</keyword>
<dbReference type="PANTHER" id="PTHR30525">
    <property type="entry name" value="1-DEOXY-D-XYLULOSE 5-PHOSPHATE REDUCTOISOMERASE"/>
    <property type="match status" value="1"/>
</dbReference>
<dbReference type="Pfam" id="PF08436">
    <property type="entry name" value="DXP_redisom_C"/>
    <property type="match status" value="1"/>
</dbReference>
<proteinExistence type="inferred from homology"/>
<feature type="domain" description="DXP reductoisomerase C-terminal" evidence="12">
    <location>
        <begin position="256"/>
        <end position="372"/>
    </location>
</feature>
<reference evidence="13" key="1">
    <citation type="journal article" date="2021" name="PeerJ">
        <title>Extensive microbial diversity within the chicken gut microbiome revealed by metagenomics and culture.</title>
        <authorList>
            <person name="Gilroy R."/>
            <person name="Ravi A."/>
            <person name="Getino M."/>
            <person name="Pursley I."/>
            <person name="Horton D.L."/>
            <person name="Alikhan N.F."/>
            <person name="Baker D."/>
            <person name="Gharbi K."/>
            <person name="Hall N."/>
            <person name="Watson M."/>
            <person name="Adriaenssens E.M."/>
            <person name="Foster-Nyarko E."/>
            <person name="Jarju S."/>
            <person name="Secka A."/>
            <person name="Antonio M."/>
            <person name="Oren A."/>
            <person name="Chaudhuri R.R."/>
            <person name="La Ragione R."/>
            <person name="Hildebrand F."/>
            <person name="Pallen M.J."/>
        </authorList>
    </citation>
    <scope>NUCLEOTIDE SEQUENCE</scope>
    <source>
        <strain evidence="13">CHK199-9574</strain>
    </source>
</reference>
<comment type="similarity">
    <text evidence="2 9">Belongs to the DXR family.</text>
</comment>
<feature type="binding site" evidence="9">
    <location>
        <position position="147"/>
    </location>
    <ligand>
        <name>Mn(2+)</name>
        <dbReference type="ChEBI" id="CHEBI:29035"/>
    </ligand>
</feature>
<organism evidence="13 14">
    <name type="scientific">Candidatus Borkfalkia excrementavium</name>
    <dbReference type="NCBI Taxonomy" id="2838505"/>
    <lineage>
        <taxon>Bacteria</taxon>
        <taxon>Bacillati</taxon>
        <taxon>Bacillota</taxon>
        <taxon>Clostridia</taxon>
        <taxon>Christensenellales</taxon>
        <taxon>Christensenellaceae</taxon>
        <taxon>Candidatus Borkfalkia</taxon>
    </lineage>
</organism>
<keyword evidence="5 9" id="KW-0560">Oxidoreductase</keyword>
<evidence type="ECO:0000256" key="9">
    <source>
        <dbReference type="HAMAP-Rule" id="MF_00183"/>
    </source>
</evidence>
<comment type="cofactor">
    <cofactor evidence="9">
        <name>Mg(2+)</name>
        <dbReference type="ChEBI" id="CHEBI:18420"/>
    </cofactor>
    <cofactor evidence="9">
        <name>Mn(2+)</name>
        <dbReference type="ChEBI" id="CHEBI:29035"/>
    </cofactor>
</comment>
<feature type="domain" description="1-deoxy-D-xylulose 5-phosphate reductoisomerase N-terminal" evidence="10">
    <location>
        <begin position="5"/>
        <end position="127"/>
    </location>
</feature>
<sequence>MIKKISLLGCTGSVGRQVVEVVKRYPDRFRIVALAANEGGRLFFEQAKELAPEFAALRSNGGEDLPLPAVTRFERGEQAFEEACAYPSADVVFVAVSGFAGLKAALLALSAGKDVALANKECLVAGGHLVNAAAAKAGAKILPVDSEHSAVWQALGFDRRAPFEKIILTASGGALRDVPKEKLPQMTAKEALAHPTWQMGDKITVDCATMLNKGYEVMEAMSLYGVPLEKVSVVMHRESIVHSMVAFADGAVLAQMSYPSMELPIQIALTYPERIYAGVPALDLAKLGALHFSEPDPERYPCFSLALACAREGGDAPCTLIGAGEAAVRAFLRGQIKFTQIAQILESTLCRAPRGAAGDYAHLCETEARARETAETFISRYGD</sequence>
<comment type="caution">
    <text evidence="9">Lacks conserved residue(s) required for the propagation of feature annotation.</text>
</comment>
<dbReference type="Gene3D" id="3.40.50.720">
    <property type="entry name" value="NAD(P)-binding Rossmann-like Domain"/>
    <property type="match status" value="1"/>
</dbReference>
<comment type="pathway">
    <text evidence="1 9">Isoprenoid biosynthesis; isopentenyl diphosphate biosynthesis via DXP pathway; isopentenyl diphosphate from 1-deoxy-D-xylulose 5-phosphate: step 1/6.</text>
</comment>
<dbReference type="Pfam" id="PF02670">
    <property type="entry name" value="DXP_reductoisom"/>
    <property type="match status" value="1"/>
</dbReference>
<evidence type="ECO:0000259" key="10">
    <source>
        <dbReference type="Pfam" id="PF02670"/>
    </source>
</evidence>
<dbReference type="GO" id="GO:0070402">
    <property type="term" value="F:NADPH binding"/>
    <property type="evidence" value="ECO:0007669"/>
    <property type="project" value="InterPro"/>
</dbReference>
<evidence type="ECO:0000256" key="4">
    <source>
        <dbReference type="ARBA" id="ARBA00022857"/>
    </source>
</evidence>
<reference evidence="13" key="2">
    <citation type="submission" date="2021-04" db="EMBL/GenBank/DDBJ databases">
        <authorList>
            <person name="Gilroy R."/>
        </authorList>
    </citation>
    <scope>NUCLEOTIDE SEQUENCE</scope>
    <source>
        <strain evidence="13">CHK199-9574</strain>
    </source>
</reference>
<comment type="catalytic activity">
    <reaction evidence="8">
        <text>2-C-methyl-D-erythritol 4-phosphate + NADP(+) = 1-deoxy-D-xylulose 5-phosphate + NADPH + H(+)</text>
        <dbReference type="Rhea" id="RHEA:13717"/>
        <dbReference type="ChEBI" id="CHEBI:15378"/>
        <dbReference type="ChEBI" id="CHEBI:57783"/>
        <dbReference type="ChEBI" id="CHEBI:57792"/>
        <dbReference type="ChEBI" id="CHEBI:58262"/>
        <dbReference type="ChEBI" id="CHEBI:58349"/>
        <dbReference type="EC" id="1.1.1.267"/>
    </reaction>
    <physiologicalReaction direction="right-to-left" evidence="8">
        <dbReference type="Rhea" id="RHEA:13719"/>
    </physiologicalReaction>
</comment>
<feature type="binding site" evidence="9">
    <location>
        <position position="119"/>
    </location>
    <ligand>
        <name>NADPH</name>
        <dbReference type="ChEBI" id="CHEBI:57783"/>
    </ligand>
</feature>
<evidence type="ECO:0000313" key="13">
    <source>
        <dbReference type="EMBL" id="HIY78322.1"/>
    </source>
</evidence>
<feature type="binding site" evidence="9">
    <location>
        <position position="213"/>
    </location>
    <ligand>
        <name>1-deoxy-D-xylulose 5-phosphate</name>
        <dbReference type="ChEBI" id="CHEBI:57792"/>
    </ligand>
</feature>
<feature type="binding site" evidence="9">
    <location>
        <position position="171"/>
    </location>
    <ligand>
        <name>1-deoxy-D-xylulose 5-phosphate</name>
        <dbReference type="ChEBI" id="CHEBI:57792"/>
    </ligand>
</feature>
<feature type="binding site" evidence="9">
    <location>
        <position position="200"/>
    </location>
    <ligand>
        <name>NADPH</name>
        <dbReference type="ChEBI" id="CHEBI:57783"/>
    </ligand>
</feature>
<comment type="function">
    <text evidence="9">Catalyzes the NADPH-dependent rearrangement and reduction of 1-deoxy-D-xylulose-5-phosphate (DXP) to 2-C-methyl-D-erythritol 4-phosphate (MEP).</text>
</comment>
<dbReference type="InterPro" id="IPR036169">
    <property type="entry name" value="DXPR_C_sf"/>
</dbReference>
<dbReference type="FunFam" id="3.40.50.720:FF:000045">
    <property type="entry name" value="1-deoxy-D-xylulose 5-phosphate reductoisomerase"/>
    <property type="match status" value="1"/>
</dbReference>
<protein>
    <recommendedName>
        <fullName evidence="9">1-deoxy-D-xylulose 5-phosphate reductoisomerase</fullName>
        <shortName evidence="9">DXP reductoisomerase</shortName>
        <ecNumber evidence="9">1.1.1.267</ecNumber>
    </recommendedName>
    <alternativeName>
        <fullName evidence="9">1-deoxyxylulose-5-phosphate reductoisomerase</fullName>
    </alternativeName>
    <alternativeName>
        <fullName evidence="9">2-C-methyl-D-erythritol 4-phosphate synthase</fullName>
    </alternativeName>
</protein>
<keyword evidence="9" id="KW-0460">Magnesium</keyword>
<feature type="binding site" evidence="9">
    <location>
        <position position="145"/>
    </location>
    <ligand>
        <name>Mn(2+)</name>
        <dbReference type="ChEBI" id="CHEBI:29035"/>
    </ligand>
</feature>
<feature type="binding site" evidence="9">
    <location>
        <position position="146"/>
    </location>
    <ligand>
        <name>1-deoxy-D-xylulose 5-phosphate</name>
        <dbReference type="ChEBI" id="CHEBI:57792"/>
    </ligand>
</feature>
<keyword evidence="6 9" id="KW-0464">Manganese</keyword>
<dbReference type="InterPro" id="IPR013644">
    <property type="entry name" value="DXP_reductoisomerase_C"/>
</dbReference>
<dbReference type="Pfam" id="PF13288">
    <property type="entry name" value="DXPR_C"/>
    <property type="match status" value="1"/>
</dbReference>
<dbReference type="GO" id="GO:0051484">
    <property type="term" value="P:isopentenyl diphosphate biosynthetic process, methylerythritol 4-phosphate pathway involved in terpenoid biosynthetic process"/>
    <property type="evidence" value="ECO:0007669"/>
    <property type="project" value="UniProtKB-ARBA"/>
</dbReference>
<feature type="binding site" evidence="9">
    <location>
        <position position="194"/>
    </location>
    <ligand>
        <name>1-deoxy-D-xylulose 5-phosphate</name>
        <dbReference type="ChEBI" id="CHEBI:57792"/>
    </ligand>
</feature>
<dbReference type="InterPro" id="IPR026877">
    <property type="entry name" value="DXPR_C"/>
</dbReference>
<dbReference type="NCBIfam" id="TIGR00243">
    <property type="entry name" value="Dxr"/>
    <property type="match status" value="1"/>
</dbReference>
<keyword evidence="3 9" id="KW-0479">Metal-binding</keyword>
<feature type="binding site" evidence="9">
    <location>
        <position position="13"/>
    </location>
    <ligand>
        <name>NADPH</name>
        <dbReference type="ChEBI" id="CHEBI:57783"/>
    </ligand>
</feature>
<evidence type="ECO:0000256" key="2">
    <source>
        <dbReference type="ARBA" id="ARBA00006825"/>
    </source>
</evidence>
<evidence type="ECO:0000259" key="11">
    <source>
        <dbReference type="Pfam" id="PF08436"/>
    </source>
</evidence>
<feature type="binding site" evidence="9">
    <location>
        <position position="147"/>
    </location>
    <ligand>
        <name>1-deoxy-D-xylulose 5-phosphate</name>
        <dbReference type="ChEBI" id="CHEBI:57792"/>
    </ligand>
</feature>
<dbReference type="Gene3D" id="1.10.1740.10">
    <property type="match status" value="1"/>
</dbReference>
<evidence type="ECO:0000256" key="6">
    <source>
        <dbReference type="ARBA" id="ARBA00023211"/>
    </source>
</evidence>
<evidence type="ECO:0000256" key="7">
    <source>
        <dbReference type="ARBA" id="ARBA00023229"/>
    </source>
</evidence>
<evidence type="ECO:0000256" key="1">
    <source>
        <dbReference type="ARBA" id="ARBA00005094"/>
    </source>
</evidence>